<accession>A0A7Y6NS76</accession>
<evidence type="ECO:0000313" key="3">
    <source>
        <dbReference type="EMBL" id="NUZ08382.1"/>
    </source>
</evidence>
<feature type="signal peptide" evidence="1">
    <location>
        <begin position="1"/>
        <end position="20"/>
    </location>
</feature>
<keyword evidence="4" id="KW-1185">Reference proteome</keyword>
<evidence type="ECO:0000313" key="4">
    <source>
        <dbReference type="Proteomes" id="UP000529637"/>
    </source>
</evidence>
<dbReference type="SUPFAM" id="SSF54427">
    <property type="entry name" value="NTF2-like"/>
    <property type="match status" value="1"/>
</dbReference>
<keyword evidence="1" id="KW-0732">Signal</keyword>
<dbReference type="Gene3D" id="3.10.450.50">
    <property type="match status" value="1"/>
</dbReference>
<sequence length="167" mass="18546">MKWSGTVAAFLLVVSSSLMAQEGGRTPSDVVDAFHKALRNLDTAGALSLLDRGLVVYEFGLVDPTVEAYGLRHMPHDMDLARATSWKLESRRTGGEGNDGWVLSTYRVTGKTVDSRPIDHTTLETVILRRSGANFRIVHIHWSTSDPDFQAEIQRQRQSEDPPAAKR</sequence>
<dbReference type="Proteomes" id="UP000529637">
    <property type="component" value="Unassembled WGS sequence"/>
</dbReference>
<feature type="domain" description="SnoaL-like" evidence="2">
    <location>
        <begin position="29"/>
        <end position="144"/>
    </location>
</feature>
<protein>
    <submittedName>
        <fullName evidence="3">Nuclear transport factor 2 family protein</fullName>
    </submittedName>
</protein>
<feature type="chain" id="PRO_5030912695" evidence="1">
    <location>
        <begin position="21"/>
        <end position="167"/>
    </location>
</feature>
<evidence type="ECO:0000256" key="1">
    <source>
        <dbReference type="SAM" id="SignalP"/>
    </source>
</evidence>
<dbReference type="Pfam" id="PF13474">
    <property type="entry name" value="SnoaL_3"/>
    <property type="match status" value="1"/>
</dbReference>
<dbReference type="AlphaFoldDB" id="A0A7Y6NS76"/>
<dbReference type="RefSeq" id="WP_176071215.1">
    <property type="nucleotide sequence ID" value="NZ_JABWMJ010000012.1"/>
</dbReference>
<name>A0A7Y6NS76_9BURK</name>
<proteinExistence type="predicted"/>
<dbReference type="InterPro" id="IPR037401">
    <property type="entry name" value="SnoaL-like"/>
</dbReference>
<reference evidence="3 4" key="1">
    <citation type="submission" date="2020-06" db="EMBL/GenBank/DDBJ databases">
        <title>Schlegella sp. ID0723 isolated from air conditioner.</title>
        <authorList>
            <person name="Kim D.Y."/>
            <person name="Kim D.-U."/>
        </authorList>
    </citation>
    <scope>NUCLEOTIDE SEQUENCE [LARGE SCALE GENOMIC DNA]</scope>
    <source>
        <strain evidence="3 4">ID0723</strain>
    </source>
</reference>
<dbReference type="EMBL" id="JABWMJ010000012">
    <property type="protein sequence ID" value="NUZ08382.1"/>
    <property type="molecule type" value="Genomic_DNA"/>
</dbReference>
<evidence type="ECO:0000259" key="2">
    <source>
        <dbReference type="Pfam" id="PF13474"/>
    </source>
</evidence>
<gene>
    <name evidence="3" type="ORF">HQN59_21750</name>
</gene>
<organism evidence="3 4">
    <name type="scientific">Piscinibacter koreensis</name>
    <dbReference type="NCBI Taxonomy" id="2742824"/>
    <lineage>
        <taxon>Bacteria</taxon>
        <taxon>Pseudomonadati</taxon>
        <taxon>Pseudomonadota</taxon>
        <taxon>Betaproteobacteria</taxon>
        <taxon>Burkholderiales</taxon>
        <taxon>Sphaerotilaceae</taxon>
        <taxon>Piscinibacter</taxon>
    </lineage>
</organism>
<comment type="caution">
    <text evidence="3">The sequence shown here is derived from an EMBL/GenBank/DDBJ whole genome shotgun (WGS) entry which is preliminary data.</text>
</comment>
<dbReference type="InterPro" id="IPR032710">
    <property type="entry name" value="NTF2-like_dom_sf"/>
</dbReference>